<evidence type="ECO:0000313" key="11">
    <source>
        <dbReference type="Proteomes" id="UP000228888"/>
    </source>
</evidence>
<accession>A0A2H9N2W6</accession>
<proteinExistence type="predicted"/>
<evidence type="ECO:0000313" key="10">
    <source>
        <dbReference type="Proteomes" id="UP000228874"/>
    </source>
</evidence>
<dbReference type="EMBL" id="PFMG01000066">
    <property type="protein sequence ID" value="PIY99645.1"/>
    <property type="molecule type" value="Genomic_DNA"/>
</dbReference>
<evidence type="ECO:0000313" key="12">
    <source>
        <dbReference type="Proteomes" id="UP000229789"/>
    </source>
</evidence>
<dbReference type="Proteomes" id="UP000231449">
    <property type="component" value="Unassembled WGS sequence"/>
</dbReference>
<comment type="caution">
    <text evidence="2">The sequence shown here is derived from an EMBL/GenBank/DDBJ whole genome shotgun (WGS) entry which is preliminary data.</text>
</comment>
<organism evidence="2 12">
    <name type="scientific">Huberarchaeum crystalense</name>
    <dbReference type="NCBI Taxonomy" id="2014257"/>
    <lineage>
        <taxon>Archaea</taxon>
        <taxon>Candidatus Huberarchaeota</taxon>
        <taxon>Candidatus Huberarchaeia</taxon>
        <taxon>Candidatus Huberarchaeales</taxon>
        <taxon>Candidatus Huberarchaeaceae</taxon>
        <taxon>Candidatus Huberarchaeum</taxon>
    </lineage>
</organism>
<accession>A0A2H9M2I0</accession>
<keyword evidence="1" id="KW-1133">Transmembrane helix</keyword>
<accession>A0A2H9M7J3</accession>
<gene>
    <name evidence="9" type="ORF">CO072_00915</name>
    <name evidence="8" type="ORF">CO124_01870</name>
    <name evidence="4" type="ORF">COS22_01075</name>
    <name evidence="3" type="ORF">COS45_00760</name>
    <name evidence="5" type="ORF">COW47_00220</name>
    <name evidence="2" type="ORF">COW69_01140</name>
    <name evidence="7" type="ORF">COY63_02485</name>
    <name evidence="6" type="ORF">COZ66_01145</name>
</gene>
<sequence>MAVGIDLSLKHTFMIIFTIASFSVLTIIYINIISAASSTYTGLVGENLAHAINIVYAAPSDRDSTMLLTQTKGRFVVNFPDSENGTFVTESIDDRDSTNKTTHTSYIFRDIIIDINKTGFETLESNIQVCPAGTQEYQTPLINKKGECASNREKPCFKIINKEVKCHAQEKVSENAFIFSGSVCIKKARADPTKITLYHPNKEKKC</sequence>
<accession>A0A2H9RDZ8</accession>
<dbReference type="EMBL" id="PFSX01000025">
    <property type="protein sequence ID" value="PJC01542.1"/>
    <property type="molecule type" value="Genomic_DNA"/>
</dbReference>
<dbReference type="Proteomes" id="UP000231232">
    <property type="component" value="Unassembled WGS sequence"/>
</dbReference>
<dbReference type="Proteomes" id="UP000228989">
    <property type="component" value="Unassembled WGS sequence"/>
</dbReference>
<evidence type="ECO:0000313" key="7">
    <source>
        <dbReference type="EMBL" id="PIY99645.1"/>
    </source>
</evidence>
<dbReference type="AlphaFoldDB" id="A0A2G9LJE1"/>
<protein>
    <submittedName>
        <fullName evidence="2">Uncharacterized protein</fullName>
    </submittedName>
</protein>
<accession>A0A2H9QS09</accession>
<evidence type="ECO:0000313" key="6">
    <source>
        <dbReference type="EMBL" id="PIX28130.1"/>
    </source>
</evidence>
<keyword evidence="1" id="KW-0812">Transmembrane</keyword>
<dbReference type="EMBL" id="PFUW01000032">
    <property type="protein sequence ID" value="PJB03756.1"/>
    <property type="molecule type" value="Genomic_DNA"/>
</dbReference>
<evidence type="ECO:0000313" key="4">
    <source>
        <dbReference type="EMBL" id="PIV46491.1"/>
    </source>
</evidence>
<accession>A0A2H9MMW6</accession>
<reference evidence="2 12" key="2">
    <citation type="submission" date="2017-09" db="EMBL/GenBank/DDBJ databases">
        <title>Depth-based differentiation of microbial function through sediment-hosted aquifers and enrichment of novel symbionts in the deep terrestrial subsurface.</title>
        <authorList>
            <person name="Probst A.J."/>
            <person name="Ladd B."/>
            <person name="Jarett J.K."/>
            <person name="Geller-Mcgrath D.E."/>
            <person name="Sieber C.M."/>
            <person name="Emerson J.B."/>
            <person name="Anantharaman K."/>
            <person name="Thomas B.C."/>
            <person name="Malmstrom R."/>
            <person name="Stieglmeier M."/>
            <person name="Klingl A."/>
            <person name="Woyke T."/>
            <person name="Ryan C.M."/>
            <person name="Banfield J.F."/>
        </authorList>
    </citation>
    <scope>NUCLEOTIDE SEQUENCE [LARGE SCALE GENOMIC DNA]</scope>
    <source>
        <strain evidence="4">CG02_land_8_20_14_3_00_31_209</strain>
        <strain evidence="3">CG03_land_8_20_14_0_80_31_114</strain>
        <strain evidence="5">CG17_big_fil_post_rev_8_21_14_2_50_31_73</strain>
        <strain evidence="2">CG18_big_fil_WC_8_21_14_2_50_31_19</strain>
        <strain evidence="7">CG_4_10_14_0_8_um_filter_31_133</strain>
        <strain evidence="6">CG_4_8_14_3_um_filter</strain>
        <strain evidence="9">CG_4_9_14_0_8_um_filter_31_21</strain>
        <strain evidence="8">CG_4_9_14_3_um_filter_31_125</strain>
    </source>
</reference>
<dbReference type="Proteomes" id="UP000228888">
    <property type="component" value="Unassembled WGS sequence"/>
</dbReference>
<feature type="transmembrane region" description="Helical" evidence="1">
    <location>
        <begin position="12"/>
        <end position="32"/>
    </location>
</feature>
<dbReference type="Proteomes" id="UP000229789">
    <property type="component" value="Unassembled WGS sequence"/>
</dbReference>
<dbReference type="EMBL" id="PFFF01000003">
    <property type="protein sequence ID" value="PIV89901.1"/>
    <property type="molecule type" value="Genomic_DNA"/>
</dbReference>
<keyword evidence="1" id="KW-0472">Membrane</keyword>
<evidence type="ECO:0000313" key="8">
    <source>
        <dbReference type="EMBL" id="PJB03756.1"/>
    </source>
</evidence>
<reference evidence="10 11" key="1">
    <citation type="submission" date="2017-09" db="EMBL/GenBank/DDBJ databases">
        <title>Depth-based differentiation of microbial function through sediment-hosted aquifers and enrichment of novel symbionts in the deep terrestrial subsurface.</title>
        <authorList>
            <person name="Probst A.J."/>
            <person name="Ladd B."/>
            <person name="Jarett J.K."/>
            <person name="Geller-Mcgrath D.E."/>
            <person name="Sieber C.M.K."/>
            <person name="Emerson J.B."/>
            <person name="Anantharaman K."/>
            <person name="Thomas B.C."/>
            <person name="Malmstrom R."/>
            <person name="Stieglmeier M."/>
            <person name="Klingl A."/>
            <person name="Woyke T."/>
            <person name="Ryan C.M."/>
            <person name="Banfield J.F."/>
        </authorList>
    </citation>
    <scope>NUCLEOTIDE SEQUENCE [LARGE SCALE GENOMIC DNA]</scope>
</reference>
<name>A0A2G9LJE1_HUBC1</name>
<dbReference type="EMBL" id="PETW01000021">
    <property type="protein sequence ID" value="PIV46491.1"/>
    <property type="molecule type" value="Genomic_DNA"/>
</dbReference>
<evidence type="ECO:0000313" key="9">
    <source>
        <dbReference type="EMBL" id="PJC01542.1"/>
    </source>
</evidence>
<dbReference type="Proteomes" id="UP000228874">
    <property type="component" value="Unassembled WGS sequence"/>
</dbReference>
<dbReference type="EMBL" id="PCUF01000011">
    <property type="protein sequence ID" value="PIN66641.1"/>
    <property type="molecule type" value="Genomic_DNA"/>
</dbReference>
<evidence type="ECO:0000256" key="1">
    <source>
        <dbReference type="SAM" id="Phobius"/>
    </source>
</evidence>
<dbReference type="EMBL" id="PEUT01000020">
    <property type="protein sequence ID" value="PIV13836.1"/>
    <property type="molecule type" value="Genomic_DNA"/>
</dbReference>
<evidence type="ECO:0000313" key="2">
    <source>
        <dbReference type="EMBL" id="PIN66641.1"/>
    </source>
</evidence>
<evidence type="ECO:0000313" key="3">
    <source>
        <dbReference type="EMBL" id="PIV13836.1"/>
    </source>
</evidence>
<accession>A0A2H9P9C5</accession>
<dbReference type="EMBL" id="PFIH01000026">
    <property type="protein sequence ID" value="PIX28130.1"/>
    <property type="molecule type" value="Genomic_DNA"/>
</dbReference>
<dbReference type="Proteomes" id="UP000230713">
    <property type="component" value="Unassembled WGS sequence"/>
</dbReference>
<accession>A0A2G9LJE1</accession>
<dbReference type="Proteomes" id="UP000230477">
    <property type="component" value="Unassembled WGS sequence"/>
</dbReference>
<evidence type="ECO:0000313" key="5">
    <source>
        <dbReference type="EMBL" id="PIV89901.1"/>
    </source>
</evidence>